<organism evidence="2 3">
    <name type="scientific">Sedimenticola thiotaurini</name>
    <dbReference type="NCBI Taxonomy" id="1543721"/>
    <lineage>
        <taxon>Bacteria</taxon>
        <taxon>Pseudomonadati</taxon>
        <taxon>Pseudomonadota</taxon>
        <taxon>Gammaproteobacteria</taxon>
        <taxon>Chromatiales</taxon>
        <taxon>Sedimenticolaceae</taxon>
        <taxon>Sedimenticola</taxon>
    </lineage>
</organism>
<dbReference type="EMBL" id="VMRY01000070">
    <property type="protein sequence ID" value="TVT52425.1"/>
    <property type="molecule type" value="Genomic_DNA"/>
</dbReference>
<feature type="compositionally biased region" description="Polar residues" evidence="1">
    <location>
        <begin position="1"/>
        <end position="12"/>
    </location>
</feature>
<comment type="caution">
    <text evidence="2">The sequence shown here is derived from an EMBL/GenBank/DDBJ whole genome shotgun (WGS) entry which is preliminary data.</text>
</comment>
<protein>
    <recommendedName>
        <fullName evidence="4">SprA-related family protein</fullName>
    </recommendedName>
</protein>
<sequence>MEISLASATYTPLAQPVKSSKQEKPQENQTPAVTATEKKEALKEHNSKESQALRSLQARDREVRAHEQAHLAVAGRYANSGVNLEYQRGADGQLYAVGGDVKIDISVVPGDPKATEQKAETIRRAALAPANPSPQDHKIASQAISIANGARAELLEQSLAFKKEQQEANSQSSKSDSSQSYQLNERLARSGAVSSNPTNAASHQQIDSYI</sequence>
<reference evidence="2 3" key="1">
    <citation type="submission" date="2019-07" db="EMBL/GenBank/DDBJ databases">
        <title>The pathways for chlorine oxyanion respiration interact through the shared metabolite chlorate.</title>
        <authorList>
            <person name="Barnum T.P."/>
            <person name="Cheng Y."/>
            <person name="Hill K.A."/>
            <person name="Lucas L.N."/>
            <person name="Carlson H.K."/>
            <person name="Coates J.D."/>
        </authorList>
    </citation>
    <scope>NUCLEOTIDE SEQUENCE [LARGE SCALE GENOMIC DNA]</scope>
    <source>
        <strain evidence="2">BK-3</strain>
    </source>
</reference>
<dbReference type="AlphaFoldDB" id="A0A558CUK2"/>
<evidence type="ECO:0000256" key="1">
    <source>
        <dbReference type="SAM" id="MobiDB-lite"/>
    </source>
</evidence>
<accession>A0A558CUK2</accession>
<evidence type="ECO:0000313" key="2">
    <source>
        <dbReference type="EMBL" id="TVT52425.1"/>
    </source>
</evidence>
<evidence type="ECO:0000313" key="3">
    <source>
        <dbReference type="Proteomes" id="UP000317355"/>
    </source>
</evidence>
<dbReference type="Proteomes" id="UP000317355">
    <property type="component" value="Unassembled WGS sequence"/>
</dbReference>
<dbReference type="InterPro" id="IPR021973">
    <property type="entry name" value="SprA-related"/>
</dbReference>
<feature type="region of interest" description="Disordered" evidence="1">
    <location>
        <begin position="1"/>
        <end position="61"/>
    </location>
</feature>
<feature type="compositionally biased region" description="Basic and acidic residues" evidence="1">
    <location>
        <begin position="36"/>
        <end position="48"/>
    </location>
</feature>
<feature type="region of interest" description="Disordered" evidence="1">
    <location>
        <begin position="163"/>
        <end position="210"/>
    </location>
</feature>
<evidence type="ECO:0008006" key="4">
    <source>
        <dbReference type="Google" id="ProtNLM"/>
    </source>
</evidence>
<name>A0A558CUK2_9GAMM</name>
<proteinExistence type="predicted"/>
<dbReference type="Pfam" id="PF12118">
    <property type="entry name" value="SprA-related"/>
    <property type="match status" value="1"/>
</dbReference>
<feature type="compositionally biased region" description="Low complexity" evidence="1">
    <location>
        <begin position="170"/>
        <end position="182"/>
    </location>
</feature>
<feature type="compositionally biased region" description="Polar residues" evidence="1">
    <location>
        <begin position="192"/>
        <end position="210"/>
    </location>
</feature>
<gene>
    <name evidence="2" type="ORF">FHK82_13780</name>
</gene>